<keyword evidence="2" id="KW-0472">Membrane</keyword>
<dbReference type="Proteomes" id="UP000037035">
    <property type="component" value="Unassembled WGS sequence"/>
</dbReference>
<reference evidence="3 4" key="1">
    <citation type="submission" date="2015-08" db="EMBL/GenBank/DDBJ databases">
        <title>Next Generation Sequencing and Analysis of the Genome of Puccinia sorghi L Schw, the Causal Agent of Maize Common Rust.</title>
        <authorList>
            <person name="Rochi L."/>
            <person name="Burguener G."/>
            <person name="Darino M."/>
            <person name="Turjanski A."/>
            <person name="Kreff E."/>
            <person name="Dieguez M.J."/>
            <person name="Sacco F."/>
        </authorList>
    </citation>
    <scope>NUCLEOTIDE SEQUENCE [LARGE SCALE GENOMIC DNA]</scope>
    <source>
        <strain evidence="3 4">RO10H11247</strain>
    </source>
</reference>
<accession>A0A0L6UXJ4</accession>
<keyword evidence="4" id="KW-1185">Reference proteome</keyword>
<feature type="transmembrane region" description="Helical" evidence="2">
    <location>
        <begin position="97"/>
        <end position="121"/>
    </location>
</feature>
<proteinExistence type="predicted"/>
<organism evidence="3 4">
    <name type="scientific">Puccinia sorghi</name>
    <dbReference type="NCBI Taxonomy" id="27349"/>
    <lineage>
        <taxon>Eukaryota</taxon>
        <taxon>Fungi</taxon>
        <taxon>Dikarya</taxon>
        <taxon>Basidiomycota</taxon>
        <taxon>Pucciniomycotina</taxon>
        <taxon>Pucciniomycetes</taxon>
        <taxon>Pucciniales</taxon>
        <taxon>Pucciniaceae</taxon>
        <taxon>Puccinia</taxon>
    </lineage>
</organism>
<keyword evidence="2" id="KW-0812">Transmembrane</keyword>
<comment type="caution">
    <text evidence="3">The sequence shown here is derived from an EMBL/GenBank/DDBJ whole genome shotgun (WGS) entry which is preliminary data.</text>
</comment>
<sequence>MQYIFIYTLSKSVVEPNGRDLRSSESKSRKHTFIHILYIYIHNTLGSSACLNEVFVKVLSLSLSTQAVSGLILSKNPTGTQLNILQVSKSKNNIRIILYYIPSWLRTLILVVLFCVFSSTLSISAPPQLFATSYIFISSDIIFFEIIQFLVLAMLRAWSKNPILFFSLTKHKYDKSVFKKCATAGLSRLSLGEQTSYKKDLCMFLLFCMHLVQSSLPLGTTEKVTIQPQAEQNLKNMNLFWIATTQRPVELEHSRSSSKSQAQACTFGASSEPKRPRVSFVPKILHTSNHKISKSSTSNTVSSQKIHVIPSNITSNKSHQSSQVDNSNPIPSNSFFYSTLAHSHKSTKPFCCLTERKYVTKPDLAEQRQPGIHTTSELLQNPVQQLSNFGSSANSYSAEFESALLKAGSSFIMEAEPFSLPIAKPKVTPKNKQQMIHSLIPPSRGSTWLPLTKHAVATSDLSLDPQPKSFCYWLCFVEPEEPLATLPKRPIPAVPAESHLLPQLALDLLKPMRKIQHQAFLMMATSGSCPQVSSSTSKCQPHAADSTAHNQDYVYSLQLYNGYSLDDGLIVLPNIPGQVLRALCPNPINRPHTFSPEPAPQYQLSSRGSSQTFNAAAVSLLPHSAFLPATQKTLAQDGQPIASPQQFMMLSSTGKIYYFPISDEFCKFLNKIQGGIKLSEFASYLSFSTNSSKNVKATSDFNTKGPMTIGNNMISQKSPGIAERDIYQESGSNSNDDFHSLCQIYTIVWLCQMLVDTNPQNYSNHLQVNLVIFLCAYLQLLILCLAFHQHSMKPQNPWYAHISTPFDVFYGILYKKLLLFSEITAYSLSKELPLLELKTPITSALDHLSPRGTTQERPVHKKKDLKMKKKCQGSEQIPAYTITRN</sequence>
<feature type="transmembrane region" description="Helical" evidence="2">
    <location>
        <begin position="133"/>
        <end position="155"/>
    </location>
</feature>
<feature type="region of interest" description="Disordered" evidence="1">
    <location>
        <begin position="252"/>
        <end position="274"/>
    </location>
</feature>
<evidence type="ECO:0000313" key="4">
    <source>
        <dbReference type="Proteomes" id="UP000037035"/>
    </source>
</evidence>
<evidence type="ECO:0000256" key="1">
    <source>
        <dbReference type="SAM" id="MobiDB-lite"/>
    </source>
</evidence>
<protein>
    <submittedName>
        <fullName evidence="3">Uncharacterized protein</fullName>
    </submittedName>
</protein>
<dbReference type="AlphaFoldDB" id="A0A0L6UXJ4"/>
<evidence type="ECO:0000313" key="3">
    <source>
        <dbReference type="EMBL" id="KNZ52932.1"/>
    </source>
</evidence>
<gene>
    <name evidence="3" type="ORF">VP01_3398g1</name>
</gene>
<keyword evidence="2" id="KW-1133">Transmembrane helix</keyword>
<evidence type="ECO:0000256" key="2">
    <source>
        <dbReference type="SAM" id="Phobius"/>
    </source>
</evidence>
<dbReference type="EMBL" id="LAVV01008388">
    <property type="protein sequence ID" value="KNZ52932.1"/>
    <property type="molecule type" value="Genomic_DNA"/>
</dbReference>
<dbReference type="VEuPathDB" id="FungiDB:VP01_3398g1"/>
<name>A0A0L6UXJ4_9BASI</name>